<reference evidence="1 2" key="1">
    <citation type="submission" date="2015-01" db="EMBL/GenBank/DDBJ databases">
        <title>Evolution of Trichinella species and genotypes.</title>
        <authorList>
            <person name="Korhonen P.K."/>
            <person name="Edoardo P."/>
            <person name="Giuseppe L.R."/>
            <person name="Gasser R.B."/>
        </authorList>
    </citation>
    <scope>NUCLEOTIDE SEQUENCE [LARGE SCALE GENOMIC DNA]</scope>
    <source>
        <strain evidence="1">ISS2496</strain>
    </source>
</reference>
<proteinExistence type="predicted"/>
<dbReference type="Proteomes" id="UP000054783">
    <property type="component" value="Unassembled WGS sequence"/>
</dbReference>
<gene>
    <name evidence="1" type="ORF">T12_3298</name>
</gene>
<name>A0A0V0ZEV2_9BILA</name>
<sequence length="123" mass="14465">MVIENVKIELLSVKKNCTIYVYNLILQVGGEREKPFALFSTLNIVSGYGKSICEAKMLTAYFRLFIYLMEFPHYDTDPKLSHIHRILIYYKPYFRYLLPLFGSNMQNDYNAHCHFSSLSSIYV</sequence>
<dbReference type="EMBL" id="JYDQ01000209">
    <property type="protein sequence ID" value="KRY11007.1"/>
    <property type="molecule type" value="Genomic_DNA"/>
</dbReference>
<keyword evidence="2" id="KW-1185">Reference proteome</keyword>
<evidence type="ECO:0000313" key="2">
    <source>
        <dbReference type="Proteomes" id="UP000054783"/>
    </source>
</evidence>
<accession>A0A0V0ZEV2</accession>
<comment type="caution">
    <text evidence="1">The sequence shown here is derived from an EMBL/GenBank/DDBJ whole genome shotgun (WGS) entry which is preliminary data.</text>
</comment>
<dbReference type="AlphaFoldDB" id="A0A0V0ZEV2"/>
<protein>
    <submittedName>
        <fullName evidence="1">Uncharacterized protein</fullName>
    </submittedName>
</protein>
<organism evidence="1 2">
    <name type="scientific">Trichinella patagoniensis</name>
    <dbReference type="NCBI Taxonomy" id="990121"/>
    <lineage>
        <taxon>Eukaryota</taxon>
        <taxon>Metazoa</taxon>
        <taxon>Ecdysozoa</taxon>
        <taxon>Nematoda</taxon>
        <taxon>Enoplea</taxon>
        <taxon>Dorylaimia</taxon>
        <taxon>Trichinellida</taxon>
        <taxon>Trichinellidae</taxon>
        <taxon>Trichinella</taxon>
    </lineage>
</organism>
<evidence type="ECO:0000313" key="1">
    <source>
        <dbReference type="EMBL" id="KRY11007.1"/>
    </source>
</evidence>